<protein>
    <submittedName>
        <fullName evidence="1">Uncharacterized protein</fullName>
    </submittedName>
</protein>
<sequence length="112" mass="12852">MEKRISKGKIGVTVIIPNIDYAERKMCELCGKMAAQTYPDLHKSVGNEMMCEILGMQNTGDDSIILESFIKEYGDLFFSAEDKHKKLKEKFLNRVRTLIEIERKNGRGHDNV</sequence>
<organism evidence="1 2">
    <name type="scientific">Clostridium beijerinckii</name>
    <name type="common">Clostridium MP</name>
    <dbReference type="NCBI Taxonomy" id="1520"/>
    <lineage>
        <taxon>Bacteria</taxon>
        <taxon>Bacillati</taxon>
        <taxon>Bacillota</taxon>
        <taxon>Clostridia</taxon>
        <taxon>Eubacteriales</taxon>
        <taxon>Clostridiaceae</taxon>
        <taxon>Clostridium</taxon>
    </lineage>
</organism>
<evidence type="ECO:0000313" key="1">
    <source>
        <dbReference type="EMBL" id="NRT92269.1"/>
    </source>
</evidence>
<accession>A0AAX0BAP7</accession>
<reference evidence="1" key="2">
    <citation type="journal article" date="2022" name="Nat. Biotechnol.">
        <title>Carbon-negative production of acetone and isopropanol by gas fermentation at industrial pilot scale.</title>
        <authorList>
            <person name="Liew F.E."/>
            <person name="Nogle R."/>
            <person name="Abdalla T."/>
            <person name="Rasor B.J."/>
            <person name="Canter C."/>
            <person name="Jensen R.O."/>
            <person name="Wang L."/>
            <person name="Strutz J."/>
            <person name="Chirania P."/>
            <person name="De Tissera S."/>
            <person name="Mueller A.P."/>
            <person name="Ruan Z."/>
            <person name="Gao A."/>
            <person name="Tran L."/>
            <person name="Engle N.L."/>
            <person name="Bromley J.C."/>
            <person name="Daniell J."/>
            <person name="Conrado R."/>
            <person name="Tschaplinski T.J."/>
            <person name="Giannone R.J."/>
            <person name="Hettich R.L."/>
            <person name="Karim A.S."/>
            <person name="Simpson S.D."/>
            <person name="Brown S.D."/>
            <person name="Leang C."/>
            <person name="Jewett M.C."/>
            <person name="Kopke M."/>
        </authorList>
    </citation>
    <scope>NUCLEOTIDE SEQUENCE</scope>
    <source>
        <strain evidence="1">DJ080</strain>
    </source>
</reference>
<gene>
    <name evidence="1" type="ORF">B0H41_006090</name>
</gene>
<dbReference type="EMBL" id="JABSWW010000002">
    <property type="protein sequence ID" value="NRT92269.1"/>
    <property type="molecule type" value="Genomic_DNA"/>
</dbReference>
<reference evidence="1" key="1">
    <citation type="submission" date="2020-05" db="EMBL/GenBank/DDBJ databases">
        <authorList>
            <person name="Brown S."/>
            <person name="Huntemann M."/>
            <person name="Clum A."/>
            <person name="Spunde A."/>
            <person name="Palaniappan K."/>
            <person name="Ritter S."/>
            <person name="Mikhailova N."/>
            <person name="Chen I.-M."/>
            <person name="Stamatis D."/>
            <person name="Reddy T."/>
            <person name="O'Malley R."/>
            <person name="Daum C."/>
            <person name="Shapiro N."/>
            <person name="Ivanova N."/>
            <person name="Kyrpides N."/>
            <person name="Woyke T."/>
        </authorList>
    </citation>
    <scope>NUCLEOTIDE SEQUENCE</scope>
    <source>
        <strain evidence="1">DJ080</strain>
    </source>
</reference>
<proteinExistence type="predicted"/>
<dbReference type="Proteomes" id="UP001193748">
    <property type="component" value="Unassembled WGS sequence"/>
</dbReference>
<name>A0AAX0BAP7_CLOBE</name>
<comment type="caution">
    <text evidence="1">The sequence shown here is derived from an EMBL/GenBank/DDBJ whole genome shotgun (WGS) entry which is preliminary data.</text>
</comment>
<evidence type="ECO:0000313" key="2">
    <source>
        <dbReference type="Proteomes" id="UP001193748"/>
    </source>
</evidence>
<dbReference type="AlphaFoldDB" id="A0AAX0BAP7"/>